<keyword evidence="6" id="KW-0378">Hydrolase</keyword>
<gene>
    <name evidence="14" type="ORF">Fot_48929</name>
</gene>
<comment type="cofactor">
    <cofactor evidence="1">
        <name>Mn(2+)</name>
        <dbReference type="ChEBI" id="CHEBI:29035"/>
    </cofactor>
</comment>
<evidence type="ECO:0000256" key="6">
    <source>
        <dbReference type="ARBA" id="ARBA00022801"/>
    </source>
</evidence>
<evidence type="ECO:0000256" key="2">
    <source>
        <dbReference type="ARBA" id="ARBA00001946"/>
    </source>
</evidence>
<comment type="similarity">
    <text evidence="3">Belongs to the PP2C family.</text>
</comment>
<proteinExistence type="inferred from homology"/>
<evidence type="ECO:0000256" key="3">
    <source>
        <dbReference type="ARBA" id="ARBA00006702"/>
    </source>
</evidence>
<keyword evidence="15" id="KW-1185">Reference proteome</keyword>
<dbReference type="SMART" id="SM00332">
    <property type="entry name" value="PP2Cc"/>
    <property type="match status" value="1"/>
</dbReference>
<dbReference type="Proteomes" id="UP001604277">
    <property type="component" value="Unassembled WGS sequence"/>
</dbReference>
<evidence type="ECO:0000256" key="10">
    <source>
        <dbReference type="ARBA" id="ARBA00047761"/>
    </source>
</evidence>
<evidence type="ECO:0000313" key="14">
    <source>
        <dbReference type="EMBL" id="KAL2473193.1"/>
    </source>
</evidence>
<evidence type="ECO:0000256" key="1">
    <source>
        <dbReference type="ARBA" id="ARBA00001936"/>
    </source>
</evidence>
<name>A0ABD1QAF9_9LAMI</name>
<comment type="caution">
    <text evidence="14">The sequence shown here is derived from an EMBL/GenBank/DDBJ whole genome shotgun (WGS) entry which is preliminary data.</text>
</comment>
<dbReference type="InterPro" id="IPR001932">
    <property type="entry name" value="PPM-type_phosphatase-like_dom"/>
</dbReference>
<sequence>MGICYSKINNKREAEWASENEYDGKINLKLKKSSSGDFAAFISKLSGGGAAVAAAEERALHQIQGRLFSNGANGIACLYTQQGKKGTNQDAMIVWEKFCTRSNTNAIFCGVFDGHGPFGHMVARKVRDSLPLLLREEWEAKSDSEQISAGNNGNHAGMIRFDEFMDGDGFDSIEVDDNEKLPEMHMPLKRSILKAFKLMDKELKLHPTIDCFCSGTTAVTLIMQDQDLIIGNIGDSRAVLATRDKDNSLMAVQLTVDLKPNLPREAARIQKCKGRVFALQDEPEVARVWLPNSNSPGLAMARAFGDFCLKDFGLISIPDVYYHHITMGDEFVVLASDGVWDVLSNEEAVEIVASAPGRATAARALVDCATRAWRLKYPTSKNDDCAVVCLFLKQVSGANVAKAQNDITTDSEVEMNVPKEGGTEGSNIDVEASRADLVHSDYINESGPNVAKAQNNITTDSEVEMKVPKEGGTEGSNIDVVASRADLVHSDYVNESRANVAKAQNNITTDSEVEMKKVLKEGGTEGSIIDVVASRADRVVHSDNVKESSEIESVVEPLEEKLPERILDQSKRSLAECLSTTEDEEWSALEGVTRSVQKSGQLPNSNLHPATQRLELPTKEDMFRAHSNHPQAPGRNKGIYSKISKNSNDIKQ</sequence>
<evidence type="ECO:0000256" key="4">
    <source>
        <dbReference type="ARBA" id="ARBA00013081"/>
    </source>
</evidence>
<dbReference type="InterPro" id="IPR015655">
    <property type="entry name" value="PP2C"/>
</dbReference>
<evidence type="ECO:0000256" key="7">
    <source>
        <dbReference type="ARBA" id="ARBA00022842"/>
    </source>
</evidence>
<evidence type="ECO:0000256" key="5">
    <source>
        <dbReference type="ARBA" id="ARBA00022723"/>
    </source>
</evidence>
<feature type="region of interest" description="Disordered" evidence="12">
    <location>
        <begin position="621"/>
        <end position="652"/>
    </location>
</feature>
<dbReference type="CDD" id="cd00143">
    <property type="entry name" value="PP2Cc"/>
    <property type="match status" value="1"/>
</dbReference>
<dbReference type="GO" id="GO:0046872">
    <property type="term" value="F:metal ion binding"/>
    <property type="evidence" value="ECO:0007669"/>
    <property type="project" value="UniProtKB-KW"/>
</dbReference>
<comment type="catalytic activity">
    <reaction evidence="11">
        <text>O-phospho-L-threonyl-[protein] + H2O = L-threonyl-[protein] + phosphate</text>
        <dbReference type="Rhea" id="RHEA:47004"/>
        <dbReference type="Rhea" id="RHEA-COMP:11060"/>
        <dbReference type="Rhea" id="RHEA-COMP:11605"/>
        <dbReference type="ChEBI" id="CHEBI:15377"/>
        <dbReference type="ChEBI" id="CHEBI:30013"/>
        <dbReference type="ChEBI" id="CHEBI:43474"/>
        <dbReference type="ChEBI" id="CHEBI:61977"/>
        <dbReference type="EC" id="3.1.3.16"/>
    </reaction>
</comment>
<dbReference type="EC" id="3.1.3.16" evidence="4"/>
<evidence type="ECO:0000256" key="11">
    <source>
        <dbReference type="ARBA" id="ARBA00048336"/>
    </source>
</evidence>
<evidence type="ECO:0000256" key="12">
    <source>
        <dbReference type="SAM" id="MobiDB-lite"/>
    </source>
</evidence>
<evidence type="ECO:0000256" key="8">
    <source>
        <dbReference type="ARBA" id="ARBA00022912"/>
    </source>
</evidence>
<feature type="compositionally biased region" description="Polar residues" evidence="12">
    <location>
        <begin position="643"/>
        <end position="652"/>
    </location>
</feature>
<evidence type="ECO:0000256" key="9">
    <source>
        <dbReference type="ARBA" id="ARBA00023211"/>
    </source>
</evidence>
<evidence type="ECO:0000313" key="15">
    <source>
        <dbReference type="Proteomes" id="UP001604277"/>
    </source>
</evidence>
<comment type="catalytic activity">
    <reaction evidence="10">
        <text>O-phospho-L-seryl-[protein] + H2O = L-seryl-[protein] + phosphate</text>
        <dbReference type="Rhea" id="RHEA:20629"/>
        <dbReference type="Rhea" id="RHEA-COMP:9863"/>
        <dbReference type="Rhea" id="RHEA-COMP:11604"/>
        <dbReference type="ChEBI" id="CHEBI:15377"/>
        <dbReference type="ChEBI" id="CHEBI:29999"/>
        <dbReference type="ChEBI" id="CHEBI:43474"/>
        <dbReference type="ChEBI" id="CHEBI:83421"/>
        <dbReference type="EC" id="3.1.3.16"/>
    </reaction>
</comment>
<keyword evidence="9" id="KW-0464">Manganese</keyword>
<dbReference type="AlphaFoldDB" id="A0ABD1QAF9"/>
<dbReference type="InterPro" id="IPR036457">
    <property type="entry name" value="PPM-type-like_dom_sf"/>
</dbReference>
<dbReference type="FunFam" id="3.60.40.10:FF:000024">
    <property type="entry name" value="probable protein phosphatase 2C 33"/>
    <property type="match status" value="1"/>
</dbReference>
<evidence type="ECO:0000259" key="13">
    <source>
        <dbReference type="PROSITE" id="PS51746"/>
    </source>
</evidence>
<dbReference type="Pfam" id="PF00481">
    <property type="entry name" value="PP2C"/>
    <property type="match status" value="1"/>
</dbReference>
<keyword evidence="8" id="KW-0904">Protein phosphatase</keyword>
<dbReference type="GO" id="GO:0004722">
    <property type="term" value="F:protein serine/threonine phosphatase activity"/>
    <property type="evidence" value="ECO:0007669"/>
    <property type="project" value="UniProtKB-EC"/>
</dbReference>
<reference evidence="15" key="1">
    <citation type="submission" date="2024-07" db="EMBL/GenBank/DDBJ databases">
        <title>Two chromosome-level genome assemblies of Korean endemic species Abeliophyllum distichum and Forsythia ovata (Oleaceae).</title>
        <authorList>
            <person name="Jang H."/>
        </authorList>
    </citation>
    <scope>NUCLEOTIDE SEQUENCE [LARGE SCALE GENOMIC DNA]</scope>
</reference>
<keyword evidence="5" id="KW-0479">Metal-binding</keyword>
<keyword evidence="7" id="KW-0460">Magnesium</keyword>
<dbReference type="PANTHER" id="PTHR47992">
    <property type="entry name" value="PROTEIN PHOSPHATASE"/>
    <property type="match status" value="1"/>
</dbReference>
<protein>
    <recommendedName>
        <fullName evidence="4">protein-serine/threonine phosphatase</fullName>
        <ecNumber evidence="4">3.1.3.16</ecNumber>
    </recommendedName>
</protein>
<organism evidence="14 15">
    <name type="scientific">Forsythia ovata</name>
    <dbReference type="NCBI Taxonomy" id="205694"/>
    <lineage>
        <taxon>Eukaryota</taxon>
        <taxon>Viridiplantae</taxon>
        <taxon>Streptophyta</taxon>
        <taxon>Embryophyta</taxon>
        <taxon>Tracheophyta</taxon>
        <taxon>Spermatophyta</taxon>
        <taxon>Magnoliopsida</taxon>
        <taxon>eudicotyledons</taxon>
        <taxon>Gunneridae</taxon>
        <taxon>Pentapetalae</taxon>
        <taxon>asterids</taxon>
        <taxon>lamiids</taxon>
        <taxon>Lamiales</taxon>
        <taxon>Oleaceae</taxon>
        <taxon>Forsythieae</taxon>
        <taxon>Forsythia</taxon>
    </lineage>
</organism>
<dbReference type="PROSITE" id="PS51746">
    <property type="entry name" value="PPM_2"/>
    <property type="match status" value="1"/>
</dbReference>
<comment type="cofactor">
    <cofactor evidence="2">
        <name>Mg(2+)</name>
        <dbReference type="ChEBI" id="CHEBI:18420"/>
    </cofactor>
</comment>
<dbReference type="SUPFAM" id="SSF81606">
    <property type="entry name" value="PP2C-like"/>
    <property type="match status" value="1"/>
</dbReference>
<feature type="domain" description="PPM-type phosphatase" evidence="13">
    <location>
        <begin position="75"/>
        <end position="392"/>
    </location>
</feature>
<accession>A0ABD1QAF9</accession>
<dbReference type="Gene3D" id="3.60.40.10">
    <property type="entry name" value="PPM-type phosphatase domain"/>
    <property type="match status" value="1"/>
</dbReference>
<dbReference type="EMBL" id="JBFOLJ010000015">
    <property type="protein sequence ID" value="KAL2473193.1"/>
    <property type="molecule type" value="Genomic_DNA"/>
</dbReference>